<feature type="transmembrane region" description="Helical" evidence="1">
    <location>
        <begin position="109"/>
        <end position="129"/>
    </location>
</feature>
<keyword evidence="6" id="KW-1185">Reference proteome</keyword>
<keyword evidence="1" id="KW-0812">Transmembrane</keyword>
<reference evidence="5 6" key="1">
    <citation type="submission" date="2013-08" db="EMBL/GenBank/DDBJ databases">
        <authorList>
            <person name="Durkin A.S."/>
            <person name="Haft D.R."/>
            <person name="McCorrison J."/>
            <person name="Torralba M."/>
            <person name="Gillis M."/>
            <person name="Haft D.H."/>
            <person name="Methe B."/>
            <person name="Sutton G."/>
            <person name="Nelson K.E."/>
        </authorList>
    </citation>
    <scope>NUCLEOTIDE SEQUENCE [LARGE SCALE GENOMIC DNA]</scope>
    <source>
        <strain evidence="4 6">ATCC 35536</strain>
        <strain evidence="3 5">VPI DR56BR1116</strain>
    </source>
</reference>
<evidence type="ECO:0000313" key="6">
    <source>
        <dbReference type="Proteomes" id="UP000016646"/>
    </source>
</evidence>
<sequence length="133" mass="14411">MTAKRKAKFFCENCGAEVPADARVCKNCGRFFSSVRCPSCGATGSASRFAKGCPVCGYAMDSGTFNIEAYSEEEKEEVHRRLSDAEQKKIKSAFASYERKRARGAGSALPLWVYAVTLAVLLGVIAAVVKLVR</sequence>
<gene>
    <name evidence="4" type="ORF">HMPREF0860_0570</name>
    <name evidence="3" type="ORF">HMPREF1325_0354</name>
</gene>
<dbReference type="InterPro" id="IPR025874">
    <property type="entry name" value="DZR"/>
</dbReference>
<dbReference type="EMBL" id="AVQI01000072">
    <property type="protein sequence ID" value="ERJ99792.1"/>
    <property type="molecule type" value="Genomic_DNA"/>
</dbReference>
<evidence type="ECO:0000313" key="4">
    <source>
        <dbReference type="EMBL" id="ERJ99792.1"/>
    </source>
</evidence>
<evidence type="ECO:0000259" key="2">
    <source>
        <dbReference type="Pfam" id="PF12773"/>
    </source>
</evidence>
<evidence type="ECO:0000313" key="3">
    <source>
        <dbReference type="EMBL" id="ERF61692.1"/>
    </source>
</evidence>
<keyword evidence="1" id="KW-1133">Transmembrane helix</keyword>
<dbReference type="Proteomes" id="UP000016412">
    <property type="component" value="Unassembled WGS sequence"/>
</dbReference>
<feature type="domain" description="DZANK-type" evidence="2">
    <location>
        <begin position="11"/>
        <end position="57"/>
    </location>
</feature>
<protein>
    <submittedName>
        <fullName evidence="3">Double zinc ribbon domain protein</fullName>
    </submittedName>
</protein>
<dbReference type="PATRIC" id="fig|1125725.3.peg.304"/>
<dbReference type="RefSeq" id="WP_021329375.1">
    <property type="nucleotide sequence ID" value="NZ_AUZJ01000007.1"/>
</dbReference>
<accession>U2L5J7</accession>
<dbReference type="eggNOG" id="COG1933">
    <property type="taxonomic scope" value="Bacteria"/>
</dbReference>
<evidence type="ECO:0000256" key="1">
    <source>
        <dbReference type="SAM" id="Phobius"/>
    </source>
</evidence>
<dbReference type="Proteomes" id="UP000016646">
    <property type="component" value="Unassembled WGS sequence"/>
</dbReference>
<keyword evidence="1" id="KW-0472">Membrane</keyword>
<name>U2L5J7_TRESO</name>
<comment type="caution">
    <text evidence="3">The sequence shown here is derived from an EMBL/GenBank/DDBJ whole genome shotgun (WGS) entry which is preliminary data.</text>
</comment>
<dbReference type="AlphaFoldDB" id="U2L5J7"/>
<dbReference type="STRING" id="1125725.HMPREF1325_0354"/>
<evidence type="ECO:0000313" key="5">
    <source>
        <dbReference type="Proteomes" id="UP000016412"/>
    </source>
</evidence>
<dbReference type="EMBL" id="AUZJ01000007">
    <property type="protein sequence ID" value="ERF61692.1"/>
    <property type="molecule type" value="Genomic_DNA"/>
</dbReference>
<proteinExistence type="predicted"/>
<dbReference type="OrthoDB" id="350656at2"/>
<dbReference type="Pfam" id="PF12773">
    <property type="entry name" value="DZR"/>
    <property type="match status" value="1"/>
</dbReference>
<organism evidence="3 5">
    <name type="scientific">Treponema socranskii subsp. socranskii VPI DR56BR1116 = ATCC 35536</name>
    <dbReference type="NCBI Taxonomy" id="1125725"/>
    <lineage>
        <taxon>Bacteria</taxon>
        <taxon>Pseudomonadati</taxon>
        <taxon>Spirochaetota</taxon>
        <taxon>Spirochaetia</taxon>
        <taxon>Spirochaetales</taxon>
        <taxon>Treponemataceae</taxon>
        <taxon>Treponema</taxon>
    </lineage>
</organism>